<dbReference type="PROSITE" id="PS50853">
    <property type="entry name" value="FN3"/>
    <property type="match status" value="2"/>
</dbReference>
<dbReference type="eggNOG" id="COG4733">
    <property type="taxonomic scope" value="Bacteria"/>
</dbReference>
<dbReference type="Gene3D" id="3.40.33.10">
    <property type="entry name" value="CAP"/>
    <property type="match status" value="2"/>
</dbReference>
<dbReference type="InterPro" id="IPR035940">
    <property type="entry name" value="CAP_sf"/>
</dbReference>
<dbReference type="eggNOG" id="COG2340">
    <property type="taxonomic scope" value="Bacteria"/>
</dbReference>
<dbReference type="SMART" id="SM00758">
    <property type="entry name" value="PA14"/>
    <property type="match status" value="2"/>
</dbReference>
<dbReference type="SUPFAM" id="SSF56988">
    <property type="entry name" value="Anthrax protective antigen"/>
    <property type="match status" value="2"/>
</dbReference>
<dbReference type="EMBL" id="CP000473">
    <property type="protein sequence ID" value="ABJ87086.1"/>
    <property type="molecule type" value="Genomic_DNA"/>
</dbReference>
<feature type="domain" description="PA14" evidence="2">
    <location>
        <begin position="486"/>
        <end position="625"/>
    </location>
</feature>
<reference evidence="3" key="1">
    <citation type="submission" date="2006-10" db="EMBL/GenBank/DDBJ databases">
        <title>Complete sequence of Solibacter usitatus Ellin6076.</title>
        <authorList>
            <consortium name="US DOE Joint Genome Institute"/>
            <person name="Copeland A."/>
            <person name="Lucas S."/>
            <person name="Lapidus A."/>
            <person name="Barry K."/>
            <person name="Detter J.C."/>
            <person name="Glavina del Rio T."/>
            <person name="Hammon N."/>
            <person name="Israni S."/>
            <person name="Dalin E."/>
            <person name="Tice H."/>
            <person name="Pitluck S."/>
            <person name="Thompson L.S."/>
            <person name="Brettin T."/>
            <person name="Bruce D."/>
            <person name="Han C."/>
            <person name="Tapia R."/>
            <person name="Gilna P."/>
            <person name="Schmutz J."/>
            <person name="Larimer F."/>
            <person name="Land M."/>
            <person name="Hauser L."/>
            <person name="Kyrpides N."/>
            <person name="Mikhailova N."/>
            <person name="Janssen P.H."/>
            <person name="Kuske C.R."/>
            <person name="Richardson P."/>
        </authorList>
    </citation>
    <scope>NUCLEOTIDE SEQUENCE</scope>
    <source>
        <strain evidence="3">Ellin6076</strain>
    </source>
</reference>
<dbReference type="SUPFAM" id="SSF55797">
    <property type="entry name" value="PR-1-like"/>
    <property type="match status" value="1"/>
</dbReference>
<dbReference type="HOGENOM" id="CLU_315895_0_0_0"/>
<evidence type="ECO:0000259" key="2">
    <source>
        <dbReference type="PROSITE" id="PS51820"/>
    </source>
</evidence>
<dbReference type="STRING" id="234267.Acid_6160"/>
<dbReference type="PROSITE" id="PS51820">
    <property type="entry name" value="PA14"/>
    <property type="match status" value="2"/>
</dbReference>
<dbReference type="InterPro" id="IPR011658">
    <property type="entry name" value="PA14_dom"/>
</dbReference>
<gene>
    <name evidence="3" type="ordered locus">Acid_6160</name>
</gene>
<dbReference type="CDD" id="cd00063">
    <property type="entry name" value="FN3"/>
    <property type="match status" value="1"/>
</dbReference>
<evidence type="ECO:0000313" key="3">
    <source>
        <dbReference type="EMBL" id="ABJ87086.1"/>
    </source>
</evidence>
<name>Q01TD4_SOLUE</name>
<feature type="domain" description="PA14" evidence="2">
    <location>
        <begin position="801"/>
        <end position="924"/>
    </location>
</feature>
<dbReference type="InParanoid" id="Q01TD4"/>
<dbReference type="PANTHER" id="PTHR31157">
    <property type="entry name" value="SCP DOMAIN-CONTAINING PROTEIN"/>
    <property type="match status" value="1"/>
</dbReference>
<protein>
    <submittedName>
        <fullName evidence="3">Allergen V5/Tpx-1 family protein</fullName>
    </submittedName>
</protein>
<dbReference type="SMART" id="SM00060">
    <property type="entry name" value="FN3"/>
    <property type="match status" value="2"/>
</dbReference>
<dbReference type="InterPro" id="IPR036116">
    <property type="entry name" value="FN3_sf"/>
</dbReference>
<organism evidence="3">
    <name type="scientific">Solibacter usitatus (strain Ellin6076)</name>
    <dbReference type="NCBI Taxonomy" id="234267"/>
    <lineage>
        <taxon>Bacteria</taxon>
        <taxon>Pseudomonadati</taxon>
        <taxon>Acidobacteriota</taxon>
        <taxon>Terriglobia</taxon>
        <taxon>Bryobacterales</taxon>
        <taxon>Solibacteraceae</taxon>
        <taxon>Candidatus Solibacter</taxon>
    </lineage>
</organism>
<dbReference type="SUPFAM" id="SSF49265">
    <property type="entry name" value="Fibronectin type III"/>
    <property type="match status" value="2"/>
</dbReference>
<dbReference type="Pfam" id="PF00188">
    <property type="entry name" value="CAP"/>
    <property type="match status" value="1"/>
</dbReference>
<dbReference type="Gene3D" id="3.90.182.10">
    <property type="entry name" value="Toxin - Anthrax Protective Antigen,domain 1"/>
    <property type="match status" value="2"/>
</dbReference>
<evidence type="ECO:0000259" key="1">
    <source>
        <dbReference type="PROSITE" id="PS50853"/>
    </source>
</evidence>
<dbReference type="InterPro" id="IPR037524">
    <property type="entry name" value="PA14/GLEYA"/>
</dbReference>
<proteinExistence type="predicted"/>
<dbReference type="InterPro" id="IPR003961">
    <property type="entry name" value="FN3_dom"/>
</dbReference>
<dbReference type="CDD" id="cd05379">
    <property type="entry name" value="CAP_bacterial"/>
    <property type="match status" value="1"/>
</dbReference>
<dbReference type="Pfam" id="PF07691">
    <property type="entry name" value="PA14"/>
    <property type="match status" value="2"/>
</dbReference>
<dbReference type="InterPro" id="IPR014044">
    <property type="entry name" value="CAP_dom"/>
</dbReference>
<dbReference type="KEGG" id="sus:Acid_6160"/>
<dbReference type="PANTHER" id="PTHR31157:SF1">
    <property type="entry name" value="SCP DOMAIN-CONTAINING PROTEIN"/>
    <property type="match status" value="1"/>
</dbReference>
<feature type="domain" description="Fibronectin type-III" evidence="1">
    <location>
        <begin position="701"/>
        <end position="791"/>
    </location>
</feature>
<dbReference type="InterPro" id="IPR013783">
    <property type="entry name" value="Ig-like_fold"/>
</dbReference>
<feature type="domain" description="Fibronectin type-III" evidence="1">
    <location>
        <begin position="385"/>
        <end position="475"/>
    </location>
</feature>
<dbReference type="AlphaFoldDB" id="Q01TD4"/>
<accession>Q01TD4</accession>
<sequence length="924" mass="95723">MINGLADQINTFRVNNGRPALTISTLGTKDAEVRANQVGIYLRTNGPGTPGYNPHQGYDTTAANLGYSLVSENLAWITTDPVYIVGAVWQDSLHLAAMLSTNANVMGVSCLYDSGTAYWTYEPGICSGASCGAPSPPPSGPPPSGPPTLDGEDWAFLTLINNFRAQNGAGPLQMSVELATAAAWMSNDMATKNYFSHTDSLGRSSGARLAAFGYTYSPWGENLAAGFADAQSAFDGLRNACDPDGSGNCTYAHRQNMLGAGFTAIGIARATAPGATYGWYWTTDFGGFVEQAILPPGPGNPSVPSIASFTANPSGIVAGQSTNLLWTVTGAAGLSLDHGIGAVSGIGVTVTPGQTTTYTLTASNSAGSVTATVTVTVSPAKDTQPPTAPALTSAVARSSLEVDLAWTASTDNVGVTAYQILRDGAVLGVVPASPLTYADTSVSPASTYTYALRAYDAAGNISTAGNAIQVSTPSAPGGGGGNCAAPASEAFTGCYYGNTTLIGAPSLVRTDAQINFDWGFNQPDRAVARGGYSVRWLGNFTFAQGVYTFTAVTSDGMRLYIDGTLVLDRWMDQPATAYNVQQTLSAGIHLITVEYYRASGWAAAHLTWQGNAPVTQPPSVLAFSATPSTVTPGQSATLAWSVNGANGVTIDNGVGNVTGTTSKTVQPAQTTTYTLTASNTAGSVTARVTVTVGSQPKDIQPPSTPTLISASAKGTTEADLAWTVSVDNVGVAGYQIIRDGGGLGAVAFPNQSFADTAVTPGATYAYAIRAYDAAGNYSAPSNTIQVAIPAAPASGGSCGTPAVGAFTGCYYGNTWLDGAAVFVRTDPEINFDWGGNPPDRSVNRRNFSVRWQGSFNFSQGSHAFTVVASDGVRLYIDGNLVLDKWVDESATQYSVQQTLAQGQHLITLEYYESTGWSSAHLTWQ</sequence>
<dbReference type="Gene3D" id="2.60.40.10">
    <property type="entry name" value="Immunoglobulins"/>
    <property type="match status" value="2"/>
</dbReference>